<evidence type="ECO:0000313" key="4">
    <source>
        <dbReference type="Proteomes" id="UP000239997"/>
    </source>
</evidence>
<proteinExistence type="predicted"/>
<dbReference type="EMBL" id="JPJI01000008">
    <property type="protein sequence ID" value="KEZ94454.1"/>
    <property type="molecule type" value="Genomic_DNA"/>
</dbReference>
<gene>
    <name evidence="1" type="ORF">IL45_01365</name>
    <name evidence="2" type="ORF">LY02_02641</name>
</gene>
<reference evidence="2 4" key="2">
    <citation type="submission" date="2018-03" db="EMBL/GenBank/DDBJ databases">
        <title>Genomic Encyclopedia of Archaeal and Bacterial Type Strains, Phase II (KMG-II): from individual species to whole genera.</title>
        <authorList>
            <person name="Goeker M."/>
        </authorList>
    </citation>
    <scope>NUCLEOTIDE SEQUENCE [LARGE SCALE GENOMIC DNA]</scope>
    <source>
        <strain evidence="2 4">DSM 22727</strain>
    </source>
</reference>
<dbReference type="EMBL" id="PVNA01000006">
    <property type="protein sequence ID" value="PRX12575.1"/>
    <property type="molecule type" value="Genomic_DNA"/>
</dbReference>
<evidence type="ECO:0000313" key="3">
    <source>
        <dbReference type="Proteomes" id="UP000028531"/>
    </source>
</evidence>
<dbReference type="RefSeq" id="WP_036579352.1">
    <property type="nucleotide sequence ID" value="NZ_JPJI01000008.1"/>
</dbReference>
<dbReference type="Proteomes" id="UP000239997">
    <property type="component" value="Unassembled WGS sequence"/>
</dbReference>
<protein>
    <submittedName>
        <fullName evidence="1">Uncharacterized protein</fullName>
    </submittedName>
</protein>
<accession>A0A084JZS0</accession>
<dbReference type="PROSITE" id="PS51257">
    <property type="entry name" value="PROKAR_LIPOPROTEIN"/>
    <property type="match status" value="1"/>
</dbReference>
<keyword evidence="4" id="KW-1185">Reference proteome</keyword>
<dbReference type="OrthoDB" id="1442221at2"/>
<sequence>MRNYFLLILIFISFSSCKKKSITENKSQVEKTDSLMVGEFIYTSTGKFYPDSLKTKTADYSNKFDFKDYLEYKMTDTIQIDLNGNGILESVYFDNNDCSKILIKEKGQELISFGCGQEEYDGFPNAVGWVNLWCVVKDKKVWEVLFTEDGDIDKDTIVNLERPSIYIGKEEAGGGIISYRNGKLYWIHQSD</sequence>
<evidence type="ECO:0000313" key="1">
    <source>
        <dbReference type="EMBL" id="KEZ94454.1"/>
    </source>
</evidence>
<name>A0A084JZS0_NONUL</name>
<reference evidence="1 3" key="1">
    <citation type="submission" date="2014-07" db="EMBL/GenBank/DDBJ databases">
        <title>Draft genome sequence of Nonlabens ulvanivorans, an ulvan degrading bacterium.</title>
        <authorList>
            <person name="Kopel M."/>
            <person name="Helbert W."/>
            <person name="Henrissat B."/>
            <person name="Doniger T."/>
            <person name="Banin E."/>
        </authorList>
    </citation>
    <scope>NUCLEOTIDE SEQUENCE [LARGE SCALE GENOMIC DNA]</scope>
    <source>
        <strain evidence="1 3">PLR</strain>
    </source>
</reference>
<dbReference type="AlphaFoldDB" id="A0A084JZS0"/>
<organism evidence="1 3">
    <name type="scientific">Nonlabens ulvanivorans</name>
    <name type="common">Persicivirga ulvanivorans</name>
    <dbReference type="NCBI Taxonomy" id="906888"/>
    <lineage>
        <taxon>Bacteria</taxon>
        <taxon>Pseudomonadati</taxon>
        <taxon>Bacteroidota</taxon>
        <taxon>Flavobacteriia</taxon>
        <taxon>Flavobacteriales</taxon>
        <taxon>Flavobacteriaceae</taxon>
        <taxon>Nonlabens</taxon>
    </lineage>
</organism>
<dbReference type="Proteomes" id="UP000028531">
    <property type="component" value="Unassembled WGS sequence"/>
</dbReference>
<evidence type="ECO:0000313" key="2">
    <source>
        <dbReference type="EMBL" id="PRX12575.1"/>
    </source>
</evidence>
<comment type="caution">
    <text evidence="1">The sequence shown here is derived from an EMBL/GenBank/DDBJ whole genome shotgun (WGS) entry which is preliminary data.</text>
</comment>